<keyword evidence="2" id="KW-0229">DNA integration</keyword>
<name>A0A222G8J3_9GAMM</name>
<evidence type="ECO:0000259" key="6">
    <source>
        <dbReference type="PROSITE" id="PS51898"/>
    </source>
</evidence>
<keyword evidence="4" id="KW-0233">DNA recombination</keyword>
<evidence type="ECO:0000256" key="5">
    <source>
        <dbReference type="PROSITE-ProRule" id="PRU01248"/>
    </source>
</evidence>
<dbReference type="PROSITE" id="PS51898">
    <property type="entry name" value="TYR_RECOMBINASE"/>
    <property type="match status" value="1"/>
</dbReference>
<dbReference type="PROSITE" id="PS51900">
    <property type="entry name" value="CB"/>
    <property type="match status" value="1"/>
</dbReference>
<dbReference type="Gene3D" id="1.10.150.130">
    <property type="match status" value="1"/>
</dbReference>
<dbReference type="InterPro" id="IPR011010">
    <property type="entry name" value="DNA_brk_join_enz"/>
</dbReference>
<evidence type="ECO:0000256" key="3">
    <source>
        <dbReference type="ARBA" id="ARBA00023125"/>
    </source>
</evidence>
<proteinExistence type="inferred from homology"/>
<dbReference type="OrthoDB" id="9795573at2"/>
<dbReference type="AlphaFoldDB" id="A0A222G8J3"/>
<dbReference type="PANTHER" id="PTHR30349">
    <property type="entry name" value="PHAGE INTEGRASE-RELATED"/>
    <property type="match status" value="1"/>
</dbReference>
<evidence type="ECO:0000313" key="8">
    <source>
        <dbReference type="EMBL" id="ASP48216.1"/>
    </source>
</evidence>
<feature type="domain" description="Core-binding (CB)" evidence="7">
    <location>
        <begin position="124"/>
        <end position="205"/>
    </location>
</feature>
<dbReference type="Pfam" id="PF13102">
    <property type="entry name" value="Phage_int_SAM_5"/>
    <property type="match status" value="1"/>
</dbReference>
<dbReference type="InterPro" id="IPR013762">
    <property type="entry name" value="Integrase-like_cat_sf"/>
</dbReference>
<reference evidence="8 9" key="1">
    <citation type="submission" date="2017-08" db="EMBL/GenBank/DDBJ databases">
        <title>Complete genome of Colwellia sp. NB097-1, a psychrophile bacterium ioslated from Bering Sea.</title>
        <authorList>
            <person name="Chen X."/>
        </authorList>
    </citation>
    <scope>NUCLEOTIDE SEQUENCE [LARGE SCALE GENOMIC DNA]</scope>
    <source>
        <strain evidence="8 9">NB097-1</strain>
    </source>
</reference>
<dbReference type="InterPro" id="IPR050090">
    <property type="entry name" value="Tyrosine_recombinase_XerCD"/>
</dbReference>
<dbReference type="InterPro" id="IPR010998">
    <property type="entry name" value="Integrase_recombinase_N"/>
</dbReference>
<dbReference type="EMBL" id="CP020465">
    <property type="protein sequence ID" value="ASP48216.1"/>
    <property type="molecule type" value="Genomic_DNA"/>
</dbReference>
<evidence type="ECO:0000256" key="2">
    <source>
        <dbReference type="ARBA" id="ARBA00022908"/>
    </source>
</evidence>
<keyword evidence="3 5" id="KW-0238">DNA-binding</keyword>
<dbReference type="InterPro" id="IPR046668">
    <property type="entry name" value="DUF6538"/>
</dbReference>
<dbReference type="InterPro" id="IPR044068">
    <property type="entry name" value="CB"/>
</dbReference>
<feature type="domain" description="Tyr recombinase" evidence="6">
    <location>
        <begin position="230"/>
        <end position="388"/>
    </location>
</feature>
<dbReference type="InterPro" id="IPR025269">
    <property type="entry name" value="SAM-like_dom"/>
</dbReference>
<dbReference type="InterPro" id="IPR002104">
    <property type="entry name" value="Integrase_catalytic"/>
</dbReference>
<dbReference type="PANTHER" id="PTHR30349:SF41">
    <property type="entry name" value="INTEGRASE_RECOMBINASE PROTEIN MJ0367-RELATED"/>
    <property type="match status" value="1"/>
</dbReference>
<dbReference type="SUPFAM" id="SSF56349">
    <property type="entry name" value="DNA breaking-rejoining enzymes"/>
    <property type="match status" value="1"/>
</dbReference>
<evidence type="ECO:0000259" key="7">
    <source>
        <dbReference type="PROSITE" id="PS51900"/>
    </source>
</evidence>
<dbReference type="Proteomes" id="UP000202259">
    <property type="component" value="Chromosome"/>
</dbReference>
<gene>
    <name evidence="8" type="ORF">B5D82_10875</name>
</gene>
<organism evidence="8 9">
    <name type="scientific">Cognaticolwellia beringensis</name>
    <dbReference type="NCBI Taxonomy" id="1967665"/>
    <lineage>
        <taxon>Bacteria</taxon>
        <taxon>Pseudomonadati</taxon>
        <taxon>Pseudomonadota</taxon>
        <taxon>Gammaproteobacteria</taxon>
        <taxon>Alteromonadales</taxon>
        <taxon>Colwelliaceae</taxon>
        <taxon>Cognaticolwellia</taxon>
    </lineage>
</organism>
<sequence>MSINNQYLKKHHDTWVYNRRVPKALQSSYQGKSHITKSLGTCSIRQARLHRDKINGEIAGLLQRTYSSERIEFKIYLEELRPYAGALKDKECSLDYDDVLPRNPIAKAAYRQEVYGNVDHQFTITIKESLNSLLSHKANMSHDTSSKIKNSLNRFLIYLSIDDIPLKELNKRQVVEYIQHLGCEFAHGTIVAHLSRLRSIWTHAYQMGEIMIKTSPFCDHDLSQYRGQGSKPKQLFSKTQLQHILNECPASVRDLARLGLFTGARLSELCTADVEIIEDIKCLVIRKGKTESAVRIIPVPPQVDDIQLPLNLDTKAAGRVFSRFKVSEITEDSTRSFHSLRNHFITASERASLNEFDVAHVVGHKTGTTMSFGHYARHDVKRLAKTVNKTADQIEIEWLL</sequence>
<dbReference type="GO" id="GO:0006310">
    <property type="term" value="P:DNA recombination"/>
    <property type="evidence" value="ECO:0007669"/>
    <property type="project" value="UniProtKB-KW"/>
</dbReference>
<evidence type="ECO:0000256" key="4">
    <source>
        <dbReference type="ARBA" id="ARBA00023172"/>
    </source>
</evidence>
<dbReference type="GO" id="GO:0003677">
    <property type="term" value="F:DNA binding"/>
    <property type="evidence" value="ECO:0007669"/>
    <property type="project" value="UniProtKB-UniRule"/>
</dbReference>
<dbReference type="RefSeq" id="WP_081151488.1">
    <property type="nucleotide sequence ID" value="NZ_CP020465.1"/>
</dbReference>
<dbReference type="Pfam" id="PF20172">
    <property type="entry name" value="DUF6538"/>
    <property type="match status" value="1"/>
</dbReference>
<evidence type="ECO:0000313" key="9">
    <source>
        <dbReference type="Proteomes" id="UP000202259"/>
    </source>
</evidence>
<dbReference type="KEGG" id="cber:B5D82_10875"/>
<accession>A0A222G8J3</accession>
<keyword evidence="9" id="KW-1185">Reference proteome</keyword>
<evidence type="ECO:0000256" key="1">
    <source>
        <dbReference type="ARBA" id="ARBA00008857"/>
    </source>
</evidence>
<dbReference type="Gene3D" id="1.10.443.10">
    <property type="entry name" value="Intergrase catalytic core"/>
    <property type="match status" value="1"/>
</dbReference>
<protein>
    <submittedName>
        <fullName evidence="8">Integrase</fullName>
    </submittedName>
</protein>
<dbReference type="GO" id="GO:0015074">
    <property type="term" value="P:DNA integration"/>
    <property type="evidence" value="ECO:0007669"/>
    <property type="project" value="UniProtKB-KW"/>
</dbReference>
<comment type="similarity">
    <text evidence="1">Belongs to the 'phage' integrase family.</text>
</comment>